<dbReference type="AlphaFoldDB" id="A0A9X1JK15"/>
<feature type="transmembrane region" description="Helical" evidence="6">
    <location>
        <begin position="339"/>
        <end position="362"/>
    </location>
</feature>
<dbReference type="RefSeq" id="WP_218403831.1">
    <property type="nucleotide sequence ID" value="NZ_JAGSPC010000001.1"/>
</dbReference>
<dbReference type="Proteomes" id="UP001138681">
    <property type="component" value="Unassembled WGS sequence"/>
</dbReference>
<feature type="transmembrane region" description="Helical" evidence="6">
    <location>
        <begin position="266"/>
        <end position="284"/>
    </location>
</feature>
<keyword evidence="5 6" id="KW-0472">Membrane</keyword>
<evidence type="ECO:0000313" key="8">
    <source>
        <dbReference type="Proteomes" id="UP001138681"/>
    </source>
</evidence>
<gene>
    <name evidence="7" type="ORF">KCG46_02890</name>
</gene>
<evidence type="ECO:0000256" key="1">
    <source>
        <dbReference type="ARBA" id="ARBA00004651"/>
    </source>
</evidence>
<dbReference type="PANTHER" id="PTHR30250">
    <property type="entry name" value="PST FAMILY PREDICTED COLANIC ACID TRANSPORTER"/>
    <property type="match status" value="1"/>
</dbReference>
<feature type="transmembrane region" description="Helical" evidence="6">
    <location>
        <begin position="49"/>
        <end position="71"/>
    </location>
</feature>
<evidence type="ECO:0000256" key="2">
    <source>
        <dbReference type="ARBA" id="ARBA00022475"/>
    </source>
</evidence>
<feature type="transmembrane region" description="Helical" evidence="6">
    <location>
        <begin position="164"/>
        <end position="183"/>
    </location>
</feature>
<evidence type="ECO:0000256" key="3">
    <source>
        <dbReference type="ARBA" id="ARBA00022692"/>
    </source>
</evidence>
<accession>A0A9X1JK15</accession>
<sequence>MERLNLQSVTDVLRDGIQIYAIRGVTVLSNFGAMLLLALILGIEDYGSFVLIWAMAAVTSSFVSLGMPVYLMKELSIADRWGKDGVGLGYTAAMVVLWPAAICAGFFAIASIPIASASLELWGIAQGDFALLLGLAYLMNLNINLSSIVYAIGYQGYSMFQRDAVPQLLALAVAFFVVVQAMAQPATLVLIGVCILLAAFTIFVIAFLAFHHFRQQYFGDGSGAGRWQGAFWGSAVLGLAWAQIDIVIGGLFLSPAQLGAYNILRRIANLVTLPATISNWTTIGDFSRAFAQHDREAVLATNRKALVLGAIPGFLLLLVAIPAYVVIDYLYAFPEGEGFFLLFLMLLAQAGIVVHFLAGTSILSTSGLETSAMFCRLAGLIAYLIALAILFALIPSAVHANAAALFAGSIVLYGLVWLVVYRNHGFDSSVGSLIWPR</sequence>
<name>A0A9X1JK15_9SPHN</name>
<evidence type="ECO:0000256" key="6">
    <source>
        <dbReference type="SAM" id="Phobius"/>
    </source>
</evidence>
<keyword evidence="3 6" id="KW-0812">Transmembrane</keyword>
<feature type="transmembrane region" description="Helical" evidence="6">
    <location>
        <begin position="400"/>
        <end position="420"/>
    </location>
</feature>
<dbReference type="EMBL" id="JAGSPC010000001">
    <property type="protein sequence ID" value="MBV7258520.1"/>
    <property type="molecule type" value="Genomic_DNA"/>
</dbReference>
<evidence type="ECO:0008006" key="9">
    <source>
        <dbReference type="Google" id="ProtNLM"/>
    </source>
</evidence>
<evidence type="ECO:0000313" key="7">
    <source>
        <dbReference type="EMBL" id="MBV7258520.1"/>
    </source>
</evidence>
<keyword evidence="8" id="KW-1185">Reference proteome</keyword>
<feature type="transmembrane region" description="Helical" evidence="6">
    <location>
        <begin position="20"/>
        <end position="43"/>
    </location>
</feature>
<keyword evidence="4 6" id="KW-1133">Transmembrane helix</keyword>
<evidence type="ECO:0000256" key="5">
    <source>
        <dbReference type="ARBA" id="ARBA00023136"/>
    </source>
</evidence>
<feature type="transmembrane region" description="Helical" evidence="6">
    <location>
        <begin position="92"/>
        <end position="117"/>
    </location>
</feature>
<feature type="transmembrane region" description="Helical" evidence="6">
    <location>
        <begin position="374"/>
        <end position="394"/>
    </location>
</feature>
<proteinExistence type="predicted"/>
<feature type="transmembrane region" description="Helical" evidence="6">
    <location>
        <begin position="231"/>
        <end position="254"/>
    </location>
</feature>
<protein>
    <recommendedName>
        <fullName evidence="9">Polysaccharide biosynthesis protein</fullName>
    </recommendedName>
</protein>
<comment type="caution">
    <text evidence="7">The sequence shown here is derived from an EMBL/GenBank/DDBJ whole genome shotgun (WGS) entry which is preliminary data.</text>
</comment>
<organism evidence="7 8">
    <name type="scientific">Erythrobacter crassostreae</name>
    <dbReference type="NCBI Taxonomy" id="2828328"/>
    <lineage>
        <taxon>Bacteria</taxon>
        <taxon>Pseudomonadati</taxon>
        <taxon>Pseudomonadota</taxon>
        <taxon>Alphaproteobacteria</taxon>
        <taxon>Sphingomonadales</taxon>
        <taxon>Erythrobacteraceae</taxon>
        <taxon>Erythrobacter/Porphyrobacter group</taxon>
        <taxon>Erythrobacter</taxon>
    </lineage>
</organism>
<reference evidence="7" key="1">
    <citation type="submission" date="2021-04" db="EMBL/GenBank/DDBJ databases">
        <authorList>
            <person name="Pira H."/>
            <person name="Risdian C."/>
            <person name="Wink J."/>
        </authorList>
    </citation>
    <scope>NUCLEOTIDE SEQUENCE</scope>
    <source>
        <strain evidence="7">WH158</strain>
    </source>
</reference>
<dbReference type="GO" id="GO:0005886">
    <property type="term" value="C:plasma membrane"/>
    <property type="evidence" value="ECO:0007669"/>
    <property type="project" value="UniProtKB-SubCell"/>
</dbReference>
<feature type="transmembrane region" description="Helical" evidence="6">
    <location>
        <begin position="305"/>
        <end position="327"/>
    </location>
</feature>
<dbReference type="InterPro" id="IPR050833">
    <property type="entry name" value="Poly_Biosynth_Transport"/>
</dbReference>
<keyword evidence="2" id="KW-1003">Cell membrane</keyword>
<comment type="subcellular location">
    <subcellularLocation>
        <location evidence="1">Cell membrane</location>
        <topology evidence="1">Multi-pass membrane protein</topology>
    </subcellularLocation>
</comment>
<evidence type="ECO:0000256" key="4">
    <source>
        <dbReference type="ARBA" id="ARBA00022989"/>
    </source>
</evidence>
<dbReference type="PANTHER" id="PTHR30250:SF11">
    <property type="entry name" value="O-ANTIGEN TRANSPORTER-RELATED"/>
    <property type="match status" value="1"/>
</dbReference>
<feature type="transmembrane region" description="Helical" evidence="6">
    <location>
        <begin position="129"/>
        <end position="152"/>
    </location>
</feature>
<feature type="transmembrane region" description="Helical" evidence="6">
    <location>
        <begin position="189"/>
        <end position="210"/>
    </location>
</feature>